<dbReference type="Proteomes" id="UP000020467">
    <property type="component" value="Unassembled WGS sequence"/>
</dbReference>
<evidence type="ECO:0000313" key="2">
    <source>
        <dbReference type="EMBL" id="EXF84190.1"/>
    </source>
</evidence>
<feature type="region of interest" description="Disordered" evidence="1">
    <location>
        <begin position="108"/>
        <end position="138"/>
    </location>
</feature>
<dbReference type="eggNOG" id="ENOG502RN8W">
    <property type="taxonomic scope" value="Eukaryota"/>
</dbReference>
<dbReference type="STRING" id="1445577.A0A010R661"/>
<evidence type="ECO:0000313" key="3">
    <source>
        <dbReference type="Proteomes" id="UP000020467"/>
    </source>
</evidence>
<proteinExistence type="predicted"/>
<protein>
    <submittedName>
        <fullName evidence="2">Uncharacterized protein</fullName>
    </submittedName>
</protein>
<sequence>MTPFAEPNPPLAGLPTDTWTVNSANIYLDDDLDGVPVQFRYEAANCKLYYTWQTLTNMTNLWTAVANVKWNGAKCVPGSTTNDDDTIGAVPGYTDKVVSNFRWAAGPGDANAAPGSGNGDVGNGGNNNGDSSDEDENAAGSLRASWKVLALVLSVSTMLFVM</sequence>
<keyword evidence="3" id="KW-1185">Reference proteome</keyword>
<dbReference type="HOGENOM" id="CLU_1699670_0_0_1"/>
<accession>A0A010R661</accession>
<dbReference type="AlphaFoldDB" id="A0A010R661"/>
<dbReference type="KEGG" id="cfj:CFIO01_09309"/>
<name>A0A010R661_9PEZI</name>
<organism evidence="2 3">
    <name type="scientific">Colletotrichum fioriniae PJ7</name>
    <dbReference type="NCBI Taxonomy" id="1445577"/>
    <lineage>
        <taxon>Eukaryota</taxon>
        <taxon>Fungi</taxon>
        <taxon>Dikarya</taxon>
        <taxon>Ascomycota</taxon>
        <taxon>Pezizomycotina</taxon>
        <taxon>Sordariomycetes</taxon>
        <taxon>Hypocreomycetidae</taxon>
        <taxon>Glomerellales</taxon>
        <taxon>Glomerellaceae</taxon>
        <taxon>Colletotrichum</taxon>
        <taxon>Colletotrichum acutatum species complex</taxon>
    </lineage>
</organism>
<gene>
    <name evidence="2" type="ORF">CFIO01_09309</name>
</gene>
<feature type="compositionally biased region" description="Gly residues" evidence="1">
    <location>
        <begin position="116"/>
        <end position="127"/>
    </location>
</feature>
<evidence type="ECO:0000256" key="1">
    <source>
        <dbReference type="SAM" id="MobiDB-lite"/>
    </source>
</evidence>
<dbReference type="OrthoDB" id="27214at2759"/>
<dbReference type="EMBL" id="JARH01000200">
    <property type="protein sequence ID" value="EXF84190.1"/>
    <property type="molecule type" value="Genomic_DNA"/>
</dbReference>
<comment type="caution">
    <text evidence="2">The sequence shown here is derived from an EMBL/GenBank/DDBJ whole genome shotgun (WGS) entry which is preliminary data.</text>
</comment>
<reference evidence="2 3" key="1">
    <citation type="submission" date="2014-02" db="EMBL/GenBank/DDBJ databases">
        <title>The genome sequence of Colletotrichum fioriniae PJ7.</title>
        <authorList>
            <person name="Baroncelli R."/>
            <person name="Thon M.R."/>
        </authorList>
    </citation>
    <scope>NUCLEOTIDE SEQUENCE [LARGE SCALE GENOMIC DNA]</scope>
    <source>
        <strain evidence="2 3">PJ7</strain>
    </source>
</reference>